<feature type="domain" description="Flavodoxin-like" evidence="3">
    <location>
        <begin position="89"/>
        <end position="176"/>
    </location>
</feature>
<name>A0AAJ6VWP2_9ACAR</name>
<feature type="region of interest" description="Disordered" evidence="1">
    <location>
        <begin position="280"/>
        <end position="306"/>
    </location>
</feature>
<evidence type="ECO:0000256" key="2">
    <source>
        <dbReference type="SAM" id="Phobius"/>
    </source>
</evidence>
<evidence type="ECO:0000313" key="5">
    <source>
        <dbReference type="RefSeq" id="XP_003740966.1"/>
    </source>
</evidence>
<keyword evidence="2" id="KW-0812">Transmembrane</keyword>
<accession>A0AAJ6VWP2</accession>
<dbReference type="AlphaFoldDB" id="A0AAJ6VWP2"/>
<feature type="compositionally biased region" description="Basic and acidic residues" evidence="1">
    <location>
        <begin position="287"/>
        <end position="297"/>
    </location>
</feature>
<feature type="transmembrane region" description="Helical" evidence="2">
    <location>
        <begin position="12"/>
        <end position="35"/>
    </location>
</feature>
<feature type="compositionally biased region" description="Basic and acidic residues" evidence="1">
    <location>
        <begin position="196"/>
        <end position="210"/>
    </location>
</feature>
<organism evidence="4 5">
    <name type="scientific">Galendromus occidentalis</name>
    <name type="common">western predatory mite</name>
    <dbReference type="NCBI Taxonomy" id="34638"/>
    <lineage>
        <taxon>Eukaryota</taxon>
        <taxon>Metazoa</taxon>
        <taxon>Ecdysozoa</taxon>
        <taxon>Arthropoda</taxon>
        <taxon>Chelicerata</taxon>
        <taxon>Arachnida</taxon>
        <taxon>Acari</taxon>
        <taxon>Parasitiformes</taxon>
        <taxon>Mesostigmata</taxon>
        <taxon>Gamasina</taxon>
        <taxon>Phytoseioidea</taxon>
        <taxon>Phytoseiidae</taxon>
        <taxon>Typhlodrominae</taxon>
        <taxon>Galendromus</taxon>
    </lineage>
</organism>
<dbReference type="Gene3D" id="3.40.50.360">
    <property type="match status" value="1"/>
</dbReference>
<keyword evidence="2" id="KW-1133">Transmembrane helix</keyword>
<gene>
    <name evidence="5" type="primary">LOC100899174</name>
</gene>
<dbReference type="Proteomes" id="UP000694867">
    <property type="component" value="Unplaced"/>
</dbReference>
<dbReference type="GeneID" id="100899174"/>
<dbReference type="InterPro" id="IPR029039">
    <property type="entry name" value="Flavoprotein-like_sf"/>
</dbReference>
<evidence type="ECO:0000259" key="3">
    <source>
        <dbReference type="Pfam" id="PF00258"/>
    </source>
</evidence>
<dbReference type="SUPFAM" id="SSF52218">
    <property type="entry name" value="Flavoproteins"/>
    <property type="match status" value="1"/>
</dbReference>
<dbReference type="KEGG" id="goe:100899174"/>
<evidence type="ECO:0000256" key="1">
    <source>
        <dbReference type="SAM" id="MobiDB-lite"/>
    </source>
</evidence>
<feature type="region of interest" description="Disordered" evidence="1">
    <location>
        <begin position="194"/>
        <end position="213"/>
    </location>
</feature>
<dbReference type="RefSeq" id="XP_003740966.1">
    <property type="nucleotide sequence ID" value="XM_003740918.2"/>
</dbReference>
<keyword evidence="4" id="KW-1185">Reference proteome</keyword>
<evidence type="ECO:0000313" key="4">
    <source>
        <dbReference type="Proteomes" id="UP000694867"/>
    </source>
</evidence>
<sequence length="340" mass="38224">MDLLSGLLPWILYCPCSLLIGMVLALYIWIMLVAYCPADGRRPPKTVVGILCGKERDCKRLAGALGNVERFELSQTGAEILEMAMRRNMVLLFILNEHTSGSVEKVFSHLQRAMKEGTRYPDLRYAMFGIGDTMSDDFNALAIEFDLRLRKVGAEKAAPMRLFDVVTSTEGIEKEFFDYVVSFAPDAAKNPFDYSRSTDDVTDSEEKTDSEIEPEDLDDAEIKGTEFIADDDSRSSDSDVDVEGSFSETVMSEPDFEGHYHLDSDIAMFRSGRIFDFSTESTDSEDAAPRLHIDRKPAKSGVPARELDTEVRLRTPEPVKTEPEDDEEWEMIMPTKDVSS</sequence>
<keyword evidence="2" id="KW-0472">Membrane</keyword>
<dbReference type="InterPro" id="IPR008254">
    <property type="entry name" value="Flavodoxin/NO_synth"/>
</dbReference>
<proteinExistence type="predicted"/>
<protein>
    <submittedName>
        <fullName evidence="5">Uncharacterized protein LOC100899174</fullName>
    </submittedName>
</protein>
<dbReference type="Pfam" id="PF00258">
    <property type="entry name" value="Flavodoxin_1"/>
    <property type="match status" value="1"/>
</dbReference>
<dbReference type="GO" id="GO:0010181">
    <property type="term" value="F:FMN binding"/>
    <property type="evidence" value="ECO:0007669"/>
    <property type="project" value="InterPro"/>
</dbReference>
<reference evidence="5" key="1">
    <citation type="submission" date="2025-08" db="UniProtKB">
        <authorList>
            <consortium name="RefSeq"/>
        </authorList>
    </citation>
    <scope>IDENTIFICATION</scope>
</reference>